<evidence type="ECO:0000313" key="2">
    <source>
        <dbReference type="Proteomes" id="UP000789366"/>
    </source>
</evidence>
<gene>
    <name evidence="1" type="ORF">SPELUC_LOCUS5097</name>
</gene>
<sequence length="76" mass="8923">VRTNKAIEENVSTVNNELNSFEHQVTIEVNKFFEENIINRLPTDQEIVELVNTDIIDQETANSTDKEQQEVTRKRY</sequence>
<organism evidence="1 2">
    <name type="scientific">Cetraspora pellucida</name>
    <dbReference type="NCBI Taxonomy" id="1433469"/>
    <lineage>
        <taxon>Eukaryota</taxon>
        <taxon>Fungi</taxon>
        <taxon>Fungi incertae sedis</taxon>
        <taxon>Mucoromycota</taxon>
        <taxon>Glomeromycotina</taxon>
        <taxon>Glomeromycetes</taxon>
        <taxon>Diversisporales</taxon>
        <taxon>Gigasporaceae</taxon>
        <taxon>Cetraspora</taxon>
    </lineage>
</organism>
<keyword evidence="2" id="KW-1185">Reference proteome</keyword>
<protein>
    <submittedName>
        <fullName evidence="1">4799_t:CDS:1</fullName>
    </submittedName>
</protein>
<reference evidence="1" key="1">
    <citation type="submission" date="2021-06" db="EMBL/GenBank/DDBJ databases">
        <authorList>
            <person name="Kallberg Y."/>
            <person name="Tangrot J."/>
            <person name="Rosling A."/>
        </authorList>
    </citation>
    <scope>NUCLEOTIDE SEQUENCE</scope>
    <source>
        <strain evidence="1">28 12/20/2015</strain>
    </source>
</reference>
<comment type="caution">
    <text evidence="1">The sequence shown here is derived from an EMBL/GenBank/DDBJ whole genome shotgun (WGS) entry which is preliminary data.</text>
</comment>
<feature type="non-terminal residue" evidence="1">
    <location>
        <position position="1"/>
    </location>
</feature>
<dbReference type="Proteomes" id="UP000789366">
    <property type="component" value="Unassembled WGS sequence"/>
</dbReference>
<name>A0ACA9LUZ2_9GLOM</name>
<proteinExistence type="predicted"/>
<evidence type="ECO:0000313" key="1">
    <source>
        <dbReference type="EMBL" id="CAG8548157.1"/>
    </source>
</evidence>
<accession>A0ACA9LUZ2</accession>
<dbReference type="EMBL" id="CAJVPW010004961">
    <property type="protein sequence ID" value="CAG8548157.1"/>
    <property type="molecule type" value="Genomic_DNA"/>
</dbReference>